<dbReference type="InterPro" id="IPR016024">
    <property type="entry name" value="ARM-type_fold"/>
</dbReference>
<evidence type="ECO:0000313" key="10">
    <source>
        <dbReference type="Proteomes" id="UP001642260"/>
    </source>
</evidence>
<dbReference type="SUPFAM" id="SSF48371">
    <property type="entry name" value="ARM repeat"/>
    <property type="match status" value="1"/>
</dbReference>
<dbReference type="PROSITE" id="PS51698">
    <property type="entry name" value="U_BOX"/>
    <property type="match status" value="1"/>
</dbReference>
<dbReference type="GO" id="GO:0061630">
    <property type="term" value="F:ubiquitin protein ligase activity"/>
    <property type="evidence" value="ECO:0007669"/>
    <property type="project" value="UniProtKB-EC"/>
</dbReference>
<dbReference type="InterPro" id="IPR011989">
    <property type="entry name" value="ARM-like"/>
</dbReference>
<organism evidence="9 10">
    <name type="scientific">Eruca vesicaria subsp. sativa</name>
    <name type="common">Garden rocket</name>
    <name type="synonym">Eruca sativa</name>
    <dbReference type="NCBI Taxonomy" id="29727"/>
    <lineage>
        <taxon>Eukaryota</taxon>
        <taxon>Viridiplantae</taxon>
        <taxon>Streptophyta</taxon>
        <taxon>Embryophyta</taxon>
        <taxon>Tracheophyta</taxon>
        <taxon>Spermatophyta</taxon>
        <taxon>Magnoliopsida</taxon>
        <taxon>eudicotyledons</taxon>
        <taxon>Gunneridae</taxon>
        <taxon>Pentapetalae</taxon>
        <taxon>rosids</taxon>
        <taxon>malvids</taxon>
        <taxon>Brassicales</taxon>
        <taxon>Brassicaceae</taxon>
        <taxon>Brassiceae</taxon>
        <taxon>Eruca</taxon>
    </lineage>
</organism>
<gene>
    <name evidence="9" type="ORF">ERUC_LOCUS29589</name>
</gene>
<keyword evidence="5" id="KW-0677">Repeat</keyword>
<evidence type="ECO:0000256" key="4">
    <source>
        <dbReference type="ARBA" id="ARBA00022679"/>
    </source>
</evidence>
<dbReference type="Gene3D" id="1.25.10.10">
    <property type="entry name" value="Leucine-rich Repeat Variant"/>
    <property type="match status" value="3"/>
</dbReference>
<dbReference type="Gene3D" id="3.30.40.10">
    <property type="entry name" value="Zinc/RING finger domain, C3HC4 (zinc finger)"/>
    <property type="match status" value="1"/>
</dbReference>
<name>A0ABC8KZE1_ERUVS</name>
<dbReference type="PANTHER" id="PTHR45958:SF4">
    <property type="entry name" value="U-BOX DOMAIN-CONTAINING PROTEIN 42-RELATED"/>
    <property type="match status" value="1"/>
</dbReference>
<keyword evidence="6" id="KW-0833">Ubl conjugation pathway</keyword>
<evidence type="ECO:0000256" key="2">
    <source>
        <dbReference type="ARBA" id="ARBA00004906"/>
    </source>
</evidence>
<dbReference type="InterPro" id="IPR000225">
    <property type="entry name" value="Armadillo"/>
</dbReference>
<keyword evidence="10" id="KW-1185">Reference proteome</keyword>
<comment type="caution">
    <text evidence="9">The sequence shown here is derived from an EMBL/GenBank/DDBJ whole genome shotgun (WGS) entry which is preliminary data.</text>
</comment>
<proteinExistence type="predicted"/>
<evidence type="ECO:0000256" key="3">
    <source>
        <dbReference type="ARBA" id="ARBA00012483"/>
    </source>
</evidence>
<feature type="compositionally biased region" description="Polar residues" evidence="7">
    <location>
        <begin position="190"/>
        <end position="336"/>
    </location>
</feature>
<comment type="pathway">
    <text evidence="2">Protein modification; protein ubiquitination.</text>
</comment>
<evidence type="ECO:0000256" key="7">
    <source>
        <dbReference type="SAM" id="MobiDB-lite"/>
    </source>
</evidence>
<feature type="domain" description="U-box" evidence="8">
    <location>
        <begin position="440"/>
        <end position="517"/>
    </location>
</feature>
<evidence type="ECO:0000313" key="9">
    <source>
        <dbReference type="EMBL" id="CAH8363833.1"/>
    </source>
</evidence>
<sequence length="1239" mass="137229">MPTQEDIGRNDTLIGSLLESISEVIRSLEFLQSETGSFLECACYFYRISVVLMVIQTGESSVICPADVVESLSKSIDAAKYLLEMSQESNGPESTTDLKNIEAGFQGVVKQMGETLKSIPDSIIDEEEYIGVVVQTLSNEMQNANIGDGSNSEILQYVQQKISERQTQELVPEQIETDLYPSDPDLSYESYLSESQPDIPSQSTYVSSSQRKYETPSESQMSEIPDIPSQSTIVSSSQIKYGTQSESQSQRSEIPDIPSQSTIVSSSQINYATQNDSQSQMSEIPDIPSQSTIVSNSQIKYATQSDSQSQMSEIPDIPSQSTIVSSSQIKYGTQSESKSKRSEIPDIPSQSTLVSSSQINYATQSDSKSQMSEIPDIPSQSTIVSNSQIKFENLSESQSQMSEMPDNSSQSTKVRSRQRKYGTLSESLSMLPQVTQFMEPPYQAFICPLTQEIMEDPVTTETGVTCERQAVTEWFEKFGDTDDISCPVTGQKLTTGLSPNLVLKTIIEEWKVRNEAARIKVAHAALSLGGSESMVIDALRDLQMTCEGKEYNKVKVREAGIIQLLDRYLTYRSKDVRYELLQLLKTLADEDTDEGKEMIVNTITMSWVIKFLGSSHQTIRHAALALLLELSKSEHACKKIGNATGAILMLVTSKYNEESDDFASETSDQILRNLEKFPHNIKQMAESGLLEPLLIHLAEGSEETQVVMAAYLVEIDIGHEKKTNVAEKVCPALIRLVQSENIEARRAAFKALAQISLYHPNKQILVEVGIIKFMVEEIFTKRMFSDLMNSRNEAATILANILESGVEHETFEVTATGHTLGSDYFVYNIIQMLKNSSPDDLNIDLIRILISLSKSPRAMATIVSVIKETDASFAMIELINNPHEELGVGALKLLIALAPFIGHTLSERLCKTRGQPGNLIQCPAEANQITEKHAVSAKLLAKLPHQNLTLNLALVNESIVSEILHAVHLIQRSGTRTSKYATDFLEGLVGILVRFTTTLYEPQMMYLAKNHDLTSVFADLLMKTSSDEVQRLSATGLENLSSTTMTLSRPPQVKNTKFMGSLSMPRSFSLRSPKKKQVETCAIHRGVCSAKATFCLVEANAVTKLLACLQSDKAEVVESALSAICTLLDDKVDVEKSLNMLSGMNAVELIINAVKEHKKESLLQKAFWMIDKFLIRGGQRYAFGISQDRMLSGMLVSAFHRGDGNTRQMAENILRRLDKMPSFSVYMTENNDMSTSVGP</sequence>
<dbReference type="Proteomes" id="UP001642260">
    <property type="component" value="Unassembled WGS sequence"/>
</dbReference>
<comment type="catalytic activity">
    <reaction evidence="1">
        <text>S-ubiquitinyl-[E2 ubiquitin-conjugating enzyme]-L-cysteine + [acceptor protein]-L-lysine = [E2 ubiquitin-conjugating enzyme]-L-cysteine + N(6)-ubiquitinyl-[acceptor protein]-L-lysine.</text>
        <dbReference type="EC" id="2.3.2.27"/>
    </reaction>
</comment>
<dbReference type="InterPro" id="IPR045210">
    <property type="entry name" value="RING-Ubox_PUB"/>
</dbReference>
<evidence type="ECO:0000259" key="8">
    <source>
        <dbReference type="PROSITE" id="PS51698"/>
    </source>
</evidence>
<dbReference type="SMART" id="SM00504">
    <property type="entry name" value="Ubox"/>
    <property type="match status" value="1"/>
</dbReference>
<dbReference type="EC" id="2.3.2.27" evidence="3"/>
<dbReference type="SMART" id="SM00185">
    <property type="entry name" value="ARM"/>
    <property type="match status" value="7"/>
</dbReference>
<accession>A0ABC8KZE1</accession>
<evidence type="ECO:0000256" key="6">
    <source>
        <dbReference type="ARBA" id="ARBA00022786"/>
    </source>
</evidence>
<dbReference type="SUPFAM" id="SSF57850">
    <property type="entry name" value="RING/U-box"/>
    <property type="match status" value="1"/>
</dbReference>
<evidence type="ECO:0000256" key="5">
    <source>
        <dbReference type="ARBA" id="ARBA00022737"/>
    </source>
</evidence>
<dbReference type="PANTHER" id="PTHR45958">
    <property type="entry name" value="RING-TYPE E3 UBIQUITIN TRANSFERASE"/>
    <property type="match status" value="1"/>
</dbReference>
<dbReference type="AlphaFoldDB" id="A0ABC8KZE1"/>
<dbReference type="InterPro" id="IPR013083">
    <property type="entry name" value="Znf_RING/FYVE/PHD"/>
</dbReference>
<reference evidence="9 10" key="1">
    <citation type="submission" date="2022-03" db="EMBL/GenBank/DDBJ databases">
        <authorList>
            <person name="Macdonald S."/>
            <person name="Ahmed S."/>
            <person name="Newling K."/>
        </authorList>
    </citation>
    <scope>NUCLEOTIDE SEQUENCE [LARGE SCALE GENOMIC DNA]</scope>
</reference>
<dbReference type="CDD" id="cd16664">
    <property type="entry name" value="RING-Ubox_PUB"/>
    <property type="match status" value="1"/>
</dbReference>
<dbReference type="InterPro" id="IPR052608">
    <property type="entry name" value="U-box_domain_protein"/>
</dbReference>
<keyword evidence="4" id="KW-0808">Transferase</keyword>
<evidence type="ECO:0000256" key="1">
    <source>
        <dbReference type="ARBA" id="ARBA00000900"/>
    </source>
</evidence>
<dbReference type="Pfam" id="PF04564">
    <property type="entry name" value="U-box"/>
    <property type="match status" value="1"/>
</dbReference>
<dbReference type="InterPro" id="IPR003613">
    <property type="entry name" value="Ubox_domain"/>
</dbReference>
<dbReference type="EMBL" id="CAKOAT010375153">
    <property type="protein sequence ID" value="CAH8363833.1"/>
    <property type="molecule type" value="Genomic_DNA"/>
</dbReference>
<feature type="compositionally biased region" description="Polar residues" evidence="7">
    <location>
        <begin position="348"/>
        <end position="413"/>
    </location>
</feature>
<protein>
    <recommendedName>
        <fullName evidence="3">RING-type E3 ubiquitin transferase</fullName>
        <ecNumber evidence="3">2.3.2.27</ecNumber>
    </recommendedName>
</protein>
<feature type="region of interest" description="Disordered" evidence="7">
    <location>
        <begin position="178"/>
        <end position="419"/>
    </location>
</feature>